<evidence type="ECO:0000259" key="10">
    <source>
        <dbReference type="PROSITE" id="PS51012"/>
    </source>
</evidence>
<evidence type="ECO:0000256" key="2">
    <source>
        <dbReference type="ARBA" id="ARBA00007783"/>
    </source>
</evidence>
<keyword evidence="7 9" id="KW-1133">Transmembrane helix</keyword>
<evidence type="ECO:0000256" key="4">
    <source>
        <dbReference type="ARBA" id="ARBA00022475"/>
    </source>
</evidence>
<evidence type="ECO:0000256" key="7">
    <source>
        <dbReference type="ARBA" id="ARBA00022989"/>
    </source>
</evidence>
<dbReference type="GO" id="GO:0015920">
    <property type="term" value="P:lipopolysaccharide transport"/>
    <property type="evidence" value="ECO:0007669"/>
    <property type="project" value="TreeGrafter"/>
</dbReference>
<dbReference type="AlphaFoldDB" id="A0A098THV1"/>
<feature type="transmembrane region" description="Helical" evidence="9">
    <location>
        <begin position="129"/>
        <end position="160"/>
    </location>
</feature>
<dbReference type="PROSITE" id="PS51012">
    <property type="entry name" value="ABC_TM2"/>
    <property type="match status" value="1"/>
</dbReference>
<evidence type="ECO:0000256" key="1">
    <source>
        <dbReference type="ARBA" id="ARBA00004429"/>
    </source>
</evidence>
<evidence type="ECO:0000313" key="11">
    <source>
        <dbReference type="EMBL" id="KGF71679.1"/>
    </source>
</evidence>
<feature type="domain" description="ABC transmembrane type-2" evidence="10">
    <location>
        <begin position="56"/>
        <end position="276"/>
    </location>
</feature>
<keyword evidence="4 9" id="KW-1003">Cell membrane</keyword>
<evidence type="ECO:0000256" key="3">
    <source>
        <dbReference type="ARBA" id="ARBA00022448"/>
    </source>
</evidence>
<accession>A0A098THV1</accession>
<keyword evidence="8 9" id="KW-0472">Membrane</keyword>
<keyword evidence="3 9" id="KW-0813">Transport</keyword>
<dbReference type="EMBL" id="JJML01000057">
    <property type="protein sequence ID" value="KGF71679.1"/>
    <property type="molecule type" value="Genomic_DNA"/>
</dbReference>
<feature type="transmembrane region" description="Helical" evidence="9">
    <location>
        <begin position="252"/>
        <end position="273"/>
    </location>
</feature>
<comment type="similarity">
    <text evidence="2 9">Belongs to the ABC-2 integral membrane protein family.</text>
</comment>
<evidence type="ECO:0000256" key="5">
    <source>
        <dbReference type="ARBA" id="ARBA00022519"/>
    </source>
</evidence>
<reference evidence="11 12" key="1">
    <citation type="journal article" date="2014" name="Mol. Ecol.">
        <title>Evolution of Synechococcus.</title>
        <authorList>
            <person name="Dvorak P."/>
            <person name="Casamatta D."/>
            <person name="Hasler P."/>
            <person name="Poulickova A."/>
            <person name="Ondrej V."/>
            <person name="Sanges R."/>
        </authorList>
    </citation>
    <scope>NUCLEOTIDE SEQUENCE [LARGE SCALE GENOMIC DNA]</scope>
    <source>
        <strain evidence="11 12">CAUP A 1101</strain>
    </source>
</reference>
<organism evidence="11 12">
    <name type="scientific">Neosynechococcus sphagnicola sy1</name>
    <dbReference type="NCBI Taxonomy" id="1497020"/>
    <lineage>
        <taxon>Bacteria</taxon>
        <taxon>Bacillati</taxon>
        <taxon>Cyanobacteriota</taxon>
        <taxon>Cyanophyceae</taxon>
        <taxon>Neosynechococcales</taxon>
        <taxon>Neosynechococcaceae</taxon>
        <taxon>Neosynechococcus</taxon>
    </lineage>
</organism>
<dbReference type="GO" id="GO:0005886">
    <property type="term" value="C:plasma membrane"/>
    <property type="evidence" value="ECO:0007669"/>
    <property type="project" value="UniProtKB-SubCell"/>
</dbReference>
<keyword evidence="12" id="KW-1185">Reference proteome</keyword>
<protein>
    <recommendedName>
        <fullName evidence="9">Transport permease protein</fullName>
    </recommendedName>
</protein>
<dbReference type="PANTHER" id="PTHR30413:SF8">
    <property type="entry name" value="TRANSPORT PERMEASE PROTEIN"/>
    <property type="match status" value="1"/>
</dbReference>
<dbReference type="Pfam" id="PF01061">
    <property type="entry name" value="ABC2_membrane"/>
    <property type="match status" value="1"/>
</dbReference>
<name>A0A098THV1_9CYAN</name>
<feature type="transmembrane region" description="Helical" evidence="9">
    <location>
        <begin position="199"/>
        <end position="220"/>
    </location>
</feature>
<proteinExistence type="inferred from homology"/>
<evidence type="ECO:0000256" key="6">
    <source>
        <dbReference type="ARBA" id="ARBA00022692"/>
    </source>
</evidence>
<comment type="subcellular location">
    <subcellularLocation>
        <location evidence="1">Cell inner membrane</location>
        <topology evidence="1">Multi-pass membrane protein</topology>
    </subcellularLocation>
    <subcellularLocation>
        <location evidence="9">Cell membrane</location>
        <topology evidence="9">Multi-pass membrane protein</topology>
    </subcellularLocation>
</comment>
<dbReference type="GO" id="GO:0140359">
    <property type="term" value="F:ABC-type transporter activity"/>
    <property type="evidence" value="ECO:0007669"/>
    <property type="project" value="InterPro"/>
</dbReference>
<gene>
    <name evidence="11" type="ORF">DO97_16345</name>
</gene>
<dbReference type="STRING" id="1497020.DO97_16345"/>
<dbReference type="InterPro" id="IPR013525">
    <property type="entry name" value="ABC2_TM"/>
</dbReference>
<evidence type="ECO:0000256" key="8">
    <source>
        <dbReference type="ARBA" id="ARBA00023136"/>
    </source>
</evidence>
<evidence type="ECO:0000313" key="12">
    <source>
        <dbReference type="Proteomes" id="UP000030170"/>
    </source>
</evidence>
<keyword evidence="6 9" id="KW-0812">Transmembrane</keyword>
<comment type="caution">
    <text evidence="11">The sequence shown here is derived from an EMBL/GenBank/DDBJ whole genome shotgun (WGS) entry which is preliminary data.</text>
</comment>
<dbReference type="InterPro" id="IPR047817">
    <property type="entry name" value="ABC2_TM_bact-type"/>
</dbReference>
<feature type="transmembrane region" description="Helical" evidence="9">
    <location>
        <begin position="55"/>
        <end position="79"/>
    </location>
</feature>
<dbReference type="Proteomes" id="UP000030170">
    <property type="component" value="Unassembled WGS sequence"/>
</dbReference>
<feature type="transmembrane region" description="Helical" evidence="9">
    <location>
        <begin position="166"/>
        <end position="187"/>
    </location>
</feature>
<evidence type="ECO:0000256" key="9">
    <source>
        <dbReference type="RuleBase" id="RU361157"/>
    </source>
</evidence>
<keyword evidence="5" id="KW-0997">Cell inner membrane</keyword>
<dbReference type="PANTHER" id="PTHR30413">
    <property type="entry name" value="INNER MEMBRANE TRANSPORT PERMEASE"/>
    <property type="match status" value="1"/>
</dbReference>
<sequence length="284" mass="31866">MISPPRPLGKTSPPLLRIEPSRGWGSLHLAELWDYRDLIYMLLWRQIQGNYRQMALGPLWIVINPLITMLLYTLIFGVVANLPSDGLPYPIFIYTALLPWNFFSEGASGASRSLVNQQGLISKVYFPRLVVPIVGVLSGLVNFFASMIILIGLMAIFRIAPTARVLTLPLFLLLATATALSVGLWFAALIVRFRDVSTFLGYLLQGWMYATPVVYSIQVIPEQWHFLYRLNPMVGVIEGFRWALLGTKAPPLVALILPVSFVGVSLISGAYYFRHTERNIIDIV</sequence>
<feature type="transmembrane region" description="Helical" evidence="9">
    <location>
        <begin position="91"/>
        <end position="108"/>
    </location>
</feature>